<name>A0A4U5TRT7_9FLAO</name>
<dbReference type="InterPro" id="IPR036928">
    <property type="entry name" value="AS_sf"/>
</dbReference>
<dbReference type="PANTHER" id="PTHR42678">
    <property type="entry name" value="AMIDASE"/>
    <property type="match status" value="1"/>
</dbReference>
<dbReference type="PROSITE" id="PS51257">
    <property type="entry name" value="PROKAR_LIPOPROTEIN"/>
    <property type="match status" value="1"/>
</dbReference>
<dbReference type="AlphaFoldDB" id="A0A4U5TRT7"/>
<dbReference type="OrthoDB" id="9811471at2"/>
<gene>
    <name evidence="2" type="ORF">FCN74_07195</name>
</gene>
<organism evidence="2 3">
    <name type="scientific">Mesohalobacter halotolerans</name>
    <dbReference type="NCBI Taxonomy" id="1883405"/>
    <lineage>
        <taxon>Bacteria</taxon>
        <taxon>Pseudomonadati</taxon>
        <taxon>Bacteroidota</taxon>
        <taxon>Flavobacteriia</taxon>
        <taxon>Flavobacteriales</taxon>
        <taxon>Flavobacteriaceae</taxon>
        <taxon>Mesohalobacter</taxon>
    </lineage>
</organism>
<sequence length="544" mass="60480">MYNKRISNLITLVSIITLMTSCRQALNYPDFETWVPYDETAIIDSSQNHENLKLRYKRIQSLTLDKNDLLNTIRLQLDGFTKEKYNQLYPFVFEQTIQDIQSSIMLGKLSYKELIQWYLYRIAITETDKGLGLNAILSINPYAVEQAEKLDLENLDDKHAVFGMPILLKDNINTENMPTTAGAMALKDNITKTDAQIVQNLKHHGAIILGKVNLSEWANFLCSGCPNGYSAIGGQTLNPYGPRVFGTGGSSSGSATSVAVNYAVAAIGSETSGSILSPASQQSLVGLKPTVKKSNQKGIVPISSTLDTPGPIAKTVEDARIVYSAMSDSNNEYKPIPEATPKSLRLGVYKSYLEDSLYRRSIEILKSKGVHIEELEPEEMNFEGFLLLLNGDMKRDLKSYLQTYAADSVKIKSVTDVVKFNSTDSVLNIPYGQARLDGIIHQGLDDIKLDSIRQKLTHSGKVYFDNMLDTYDLDAVVSINNYNAGQAAVAMYPAITLPMGYKVNGEPIGITFITKSNQEDLLFKIAHLYERLSLFRIPPKNYTQ</sequence>
<dbReference type="Pfam" id="PF01425">
    <property type="entry name" value="Amidase"/>
    <property type="match status" value="1"/>
</dbReference>
<evidence type="ECO:0000313" key="2">
    <source>
        <dbReference type="EMBL" id="TKS56803.1"/>
    </source>
</evidence>
<evidence type="ECO:0000313" key="3">
    <source>
        <dbReference type="Proteomes" id="UP000306552"/>
    </source>
</evidence>
<reference evidence="2 3" key="1">
    <citation type="submission" date="2019-04" db="EMBL/GenBank/DDBJ databases">
        <title>Psychroflexus halotolerans sp. nov., isolated from a marine solar saltern.</title>
        <authorList>
            <person name="Feng X."/>
        </authorList>
    </citation>
    <scope>NUCLEOTIDE SEQUENCE [LARGE SCALE GENOMIC DNA]</scope>
    <source>
        <strain evidence="2 3">WDS2C27</strain>
    </source>
</reference>
<dbReference type="PANTHER" id="PTHR42678:SF34">
    <property type="entry name" value="OS04G0183300 PROTEIN"/>
    <property type="match status" value="1"/>
</dbReference>
<protein>
    <submittedName>
        <fullName evidence="2">Amidase</fullName>
    </submittedName>
</protein>
<comment type="caution">
    <text evidence="2">The sequence shown here is derived from an EMBL/GenBank/DDBJ whole genome shotgun (WGS) entry which is preliminary data.</text>
</comment>
<dbReference type="InterPro" id="IPR023631">
    <property type="entry name" value="Amidase_dom"/>
</dbReference>
<dbReference type="Gene3D" id="3.90.1300.10">
    <property type="entry name" value="Amidase signature (AS) domain"/>
    <property type="match status" value="1"/>
</dbReference>
<dbReference type="EMBL" id="SWMU01000002">
    <property type="protein sequence ID" value="TKS56803.1"/>
    <property type="molecule type" value="Genomic_DNA"/>
</dbReference>
<keyword evidence="3" id="KW-1185">Reference proteome</keyword>
<accession>A0A4U5TRT7</accession>
<proteinExistence type="predicted"/>
<feature type="domain" description="Amidase" evidence="1">
    <location>
        <begin position="133"/>
        <end position="383"/>
    </location>
</feature>
<dbReference type="RefSeq" id="WP_138931905.1">
    <property type="nucleotide sequence ID" value="NZ_SWMU01000002.1"/>
</dbReference>
<dbReference type="Proteomes" id="UP000306552">
    <property type="component" value="Unassembled WGS sequence"/>
</dbReference>
<evidence type="ECO:0000259" key="1">
    <source>
        <dbReference type="Pfam" id="PF01425"/>
    </source>
</evidence>
<dbReference type="SUPFAM" id="SSF75304">
    <property type="entry name" value="Amidase signature (AS) enzymes"/>
    <property type="match status" value="1"/>
</dbReference>